<gene>
    <name evidence="1" type="ORF">NB063_28380</name>
</gene>
<dbReference type="SUPFAM" id="SSF46689">
    <property type="entry name" value="Homeodomain-like"/>
    <property type="match status" value="1"/>
</dbReference>
<sequence>MLPQFQSGRGFHETTKPWGGLSINQQHEVIAFKTVVGQYAVGREFNESISKMDIGAFLETGQFDVFAYKEVQSMKALDMDFHERILAAVQEGNESMPKIAKRFSVSYKVVEKLKYQWRDLGTLVPQTHRCVRKRAFSEKQSR</sequence>
<accession>A0ABT0UCP4</accession>
<organism evidence="1 2">
    <name type="scientific">Aporhodopirellula aestuarii</name>
    <dbReference type="NCBI Taxonomy" id="2950107"/>
    <lineage>
        <taxon>Bacteria</taxon>
        <taxon>Pseudomonadati</taxon>
        <taxon>Planctomycetota</taxon>
        <taxon>Planctomycetia</taxon>
        <taxon>Pirellulales</taxon>
        <taxon>Pirellulaceae</taxon>
        <taxon>Aporhodopirellula</taxon>
    </lineage>
</organism>
<proteinExistence type="predicted"/>
<dbReference type="EMBL" id="JAMQBK010000090">
    <property type="protein sequence ID" value="MCM2374556.1"/>
    <property type="molecule type" value="Genomic_DNA"/>
</dbReference>
<protein>
    <recommendedName>
        <fullName evidence="3">Transposase</fullName>
    </recommendedName>
</protein>
<comment type="caution">
    <text evidence="1">The sequence shown here is derived from an EMBL/GenBank/DDBJ whole genome shotgun (WGS) entry which is preliminary data.</text>
</comment>
<dbReference type="Proteomes" id="UP001202961">
    <property type="component" value="Unassembled WGS sequence"/>
</dbReference>
<evidence type="ECO:0000313" key="2">
    <source>
        <dbReference type="Proteomes" id="UP001202961"/>
    </source>
</evidence>
<name>A0ABT0UCP4_9BACT</name>
<reference evidence="1 2" key="1">
    <citation type="journal article" date="2022" name="Syst. Appl. Microbiol.">
        <title>Rhodopirellula aestuarii sp. nov., a novel member of the genus Rhodopirellula isolated from brackish sediments collected in the Tagus River estuary, Portugal.</title>
        <authorList>
            <person name="Vitorino I.R."/>
            <person name="Klimek D."/>
            <person name="Calusinska M."/>
            <person name="Lobo-da-Cunha A."/>
            <person name="Vasconcelos V."/>
            <person name="Lage O.M."/>
        </authorList>
    </citation>
    <scope>NUCLEOTIDE SEQUENCE [LARGE SCALE GENOMIC DNA]</scope>
    <source>
        <strain evidence="1 2">ICT_H3.1</strain>
    </source>
</reference>
<dbReference type="RefSeq" id="WP_250932447.1">
    <property type="nucleotide sequence ID" value="NZ_JAMQBK010000090.1"/>
</dbReference>
<dbReference type="InterPro" id="IPR009057">
    <property type="entry name" value="Homeodomain-like_sf"/>
</dbReference>
<evidence type="ECO:0000313" key="1">
    <source>
        <dbReference type="EMBL" id="MCM2374556.1"/>
    </source>
</evidence>
<keyword evidence="2" id="KW-1185">Reference proteome</keyword>
<evidence type="ECO:0008006" key="3">
    <source>
        <dbReference type="Google" id="ProtNLM"/>
    </source>
</evidence>